<keyword evidence="3 5" id="KW-1133">Transmembrane helix</keyword>
<feature type="non-terminal residue" evidence="7">
    <location>
        <position position="260"/>
    </location>
</feature>
<feature type="transmembrane region" description="Helical" evidence="5">
    <location>
        <begin position="181"/>
        <end position="202"/>
    </location>
</feature>
<feature type="transmembrane region" description="Helical" evidence="5">
    <location>
        <begin position="127"/>
        <end position="144"/>
    </location>
</feature>
<dbReference type="PANTHER" id="PTHR22911:SF6">
    <property type="entry name" value="SOLUTE CARRIER FAMILY 35 MEMBER G1"/>
    <property type="match status" value="1"/>
</dbReference>
<gene>
    <name evidence="7" type="ORF">LCGC14_3020780</name>
</gene>
<dbReference type="Pfam" id="PF00892">
    <property type="entry name" value="EamA"/>
    <property type="match status" value="2"/>
</dbReference>
<reference evidence="7" key="1">
    <citation type="journal article" date="2015" name="Nature">
        <title>Complex archaea that bridge the gap between prokaryotes and eukaryotes.</title>
        <authorList>
            <person name="Spang A."/>
            <person name="Saw J.H."/>
            <person name="Jorgensen S.L."/>
            <person name="Zaremba-Niedzwiedzka K."/>
            <person name="Martijn J."/>
            <person name="Lind A.E."/>
            <person name="van Eijk R."/>
            <person name="Schleper C."/>
            <person name="Guy L."/>
            <person name="Ettema T.J."/>
        </authorList>
    </citation>
    <scope>NUCLEOTIDE SEQUENCE</scope>
</reference>
<name>A0A0F8XI97_9ZZZZ</name>
<feature type="transmembrane region" description="Helical" evidence="5">
    <location>
        <begin position="77"/>
        <end position="95"/>
    </location>
</feature>
<feature type="domain" description="EamA" evidence="6">
    <location>
        <begin position="151"/>
        <end position="259"/>
    </location>
</feature>
<feature type="transmembrane region" description="Helical" evidence="5">
    <location>
        <begin position="38"/>
        <end position="57"/>
    </location>
</feature>
<protein>
    <recommendedName>
        <fullName evidence="6">EamA domain-containing protein</fullName>
    </recommendedName>
</protein>
<feature type="transmembrane region" description="Helical" evidence="5">
    <location>
        <begin position="12"/>
        <end position="32"/>
    </location>
</feature>
<feature type="domain" description="EamA" evidence="6">
    <location>
        <begin position="10"/>
        <end position="141"/>
    </location>
</feature>
<dbReference type="GO" id="GO:0016020">
    <property type="term" value="C:membrane"/>
    <property type="evidence" value="ECO:0007669"/>
    <property type="project" value="UniProtKB-SubCell"/>
</dbReference>
<dbReference type="InterPro" id="IPR037185">
    <property type="entry name" value="EmrE-like"/>
</dbReference>
<feature type="transmembrane region" description="Helical" evidence="5">
    <location>
        <begin position="208"/>
        <end position="226"/>
    </location>
</feature>
<accession>A0A0F8XI97</accession>
<organism evidence="7">
    <name type="scientific">marine sediment metagenome</name>
    <dbReference type="NCBI Taxonomy" id="412755"/>
    <lineage>
        <taxon>unclassified sequences</taxon>
        <taxon>metagenomes</taxon>
        <taxon>ecological metagenomes</taxon>
    </lineage>
</organism>
<comment type="caution">
    <text evidence="7">The sequence shown here is derived from an EMBL/GenBank/DDBJ whole genome shotgun (WGS) entry which is preliminary data.</text>
</comment>
<evidence type="ECO:0000256" key="4">
    <source>
        <dbReference type="ARBA" id="ARBA00023136"/>
    </source>
</evidence>
<feature type="transmembrane region" description="Helical" evidence="5">
    <location>
        <begin position="150"/>
        <end position="169"/>
    </location>
</feature>
<evidence type="ECO:0000256" key="2">
    <source>
        <dbReference type="ARBA" id="ARBA00022692"/>
    </source>
</evidence>
<dbReference type="EMBL" id="LAZR01062791">
    <property type="protein sequence ID" value="KKK60795.1"/>
    <property type="molecule type" value="Genomic_DNA"/>
</dbReference>
<dbReference type="SUPFAM" id="SSF103481">
    <property type="entry name" value="Multidrug resistance efflux transporter EmrE"/>
    <property type="match status" value="2"/>
</dbReference>
<evidence type="ECO:0000259" key="6">
    <source>
        <dbReference type="Pfam" id="PF00892"/>
    </source>
</evidence>
<evidence type="ECO:0000256" key="5">
    <source>
        <dbReference type="SAM" id="Phobius"/>
    </source>
</evidence>
<comment type="subcellular location">
    <subcellularLocation>
        <location evidence="1">Membrane</location>
        <topology evidence="1">Multi-pass membrane protein</topology>
    </subcellularLocation>
</comment>
<sequence>MQAPEQNLSKGIMLGIITVFLGSCVSAVGKHLTDQVDIATIVLFQYLICFLFSLPWLARNGLSALKTDYPSHHIIRGVSGCLAFYAFYFALKYIPLVDASLLRNTAPLLVPMVLFIGFRIKIPKARWLPLLVGFIGVAVMLQPTQKDANGWHLLGLASGLGLALSMVYTRVLAQKEPEGRILFYYFLISLLFVVPFFILNYQPIPVSALPWLVFIGVAMYFTFGLYTKAYKFVKASVLSPTSYFSVVFAGSFEWLIWGQI</sequence>
<dbReference type="AlphaFoldDB" id="A0A0F8XI97"/>
<keyword evidence="2 5" id="KW-0812">Transmembrane</keyword>
<dbReference type="InterPro" id="IPR000620">
    <property type="entry name" value="EamA_dom"/>
</dbReference>
<evidence type="ECO:0000313" key="7">
    <source>
        <dbReference type="EMBL" id="KKK60795.1"/>
    </source>
</evidence>
<evidence type="ECO:0000256" key="3">
    <source>
        <dbReference type="ARBA" id="ARBA00022989"/>
    </source>
</evidence>
<feature type="transmembrane region" description="Helical" evidence="5">
    <location>
        <begin position="101"/>
        <end position="120"/>
    </location>
</feature>
<dbReference type="PANTHER" id="PTHR22911">
    <property type="entry name" value="ACYL-MALONYL CONDENSING ENZYME-RELATED"/>
    <property type="match status" value="1"/>
</dbReference>
<keyword evidence="4 5" id="KW-0472">Membrane</keyword>
<evidence type="ECO:0000256" key="1">
    <source>
        <dbReference type="ARBA" id="ARBA00004141"/>
    </source>
</evidence>
<feature type="transmembrane region" description="Helical" evidence="5">
    <location>
        <begin position="238"/>
        <end position="257"/>
    </location>
</feature>
<proteinExistence type="predicted"/>